<dbReference type="EMBL" id="BOOK01000034">
    <property type="protein sequence ID" value="GII02690.1"/>
    <property type="molecule type" value="Genomic_DNA"/>
</dbReference>
<keyword evidence="5" id="KW-1185">Reference proteome</keyword>
<name>A0A8J3T0K3_9ACTN</name>
<comment type="similarity">
    <text evidence="1 2">Belongs to the anti-sigma-factor antagonist family.</text>
</comment>
<dbReference type="Gene3D" id="3.30.750.24">
    <property type="entry name" value="STAS domain"/>
    <property type="match status" value="1"/>
</dbReference>
<dbReference type="Pfam" id="PF01740">
    <property type="entry name" value="STAS"/>
    <property type="match status" value="1"/>
</dbReference>
<dbReference type="InterPro" id="IPR036513">
    <property type="entry name" value="STAS_dom_sf"/>
</dbReference>
<gene>
    <name evidence="4" type="primary">rsbV_3</name>
    <name evidence="4" type="ORF">Pta02_46980</name>
</gene>
<evidence type="ECO:0000313" key="5">
    <source>
        <dbReference type="Proteomes" id="UP000634476"/>
    </source>
</evidence>
<dbReference type="CDD" id="cd07043">
    <property type="entry name" value="STAS_anti-anti-sigma_factors"/>
    <property type="match status" value="1"/>
</dbReference>
<feature type="domain" description="STAS" evidence="3">
    <location>
        <begin position="12"/>
        <end position="122"/>
    </location>
</feature>
<dbReference type="RefSeq" id="WP_203877016.1">
    <property type="nucleotide sequence ID" value="NZ_BOOK01000034.1"/>
</dbReference>
<protein>
    <recommendedName>
        <fullName evidence="2">Anti-sigma factor antagonist</fullName>
    </recommendedName>
</protein>
<dbReference type="InterPro" id="IPR002645">
    <property type="entry name" value="STAS_dom"/>
</dbReference>
<dbReference type="AlphaFoldDB" id="A0A8J3T0K3"/>
<dbReference type="InterPro" id="IPR003658">
    <property type="entry name" value="Anti-sigma_ant"/>
</dbReference>
<evidence type="ECO:0000259" key="3">
    <source>
        <dbReference type="PROSITE" id="PS50801"/>
    </source>
</evidence>
<dbReference type="NCBIfam" id="TIGR00377">
    <property type="entry name" value="ant_ant_sig"/>
    <property type="match status" value="1"/>
</dbReference>
<evidence type="ECO:0000256" key="1">
    <source>
        <dbReference type="ARBA" id="ARBA00009013"/>
    </source>
</evidence>
<sequence length="127" mass="13603">MRSIDPDQLDALSASMGLHGNVVIVHLSGELDMATAPRLHLQLSEAARLISPPRLVVDMAGLGFCDSSGLNLMVKTLNEVKRAGGRLVLSGVGERFTRLLRVTGLDRSFQTYPSVELAAAELGDIAY</sequence>
<dbReference type="PANTHER" id="PTHR33495:SF2">
    <property type="entry name" value="ANTI-SIGMA FACTOR ANTAGONIST TM_1081-RELATED"/>
    <property type="match status" value="1"/>
</dbReference>
<reference evidence="4" key="1">
    <citation type="submission" date="2021-01" db="EMBL/GenBank/DDBJ databases">
        <title>Whole genome shotgun sequence of Planobispora takensis NBRC 109077.</title>
        <authorList>
            <person name="Komaki H."/>
            <person name="Tamura T."/>
        </authorList>
    </citation>
    <scope>NUCLEOTIDE SEQUENCE</scope>
    <source>
        <strain evidence="4">NBRC 109077</strain>
    </source>
</reference>
<dbReference type="SUPFAM" id="SSF52091">
    <property type="entry name" value="SpoIIaa-like"/>
    <property type="match status" value="1"/>
</dbReference>
<dbReference type="GO" id="GO:0043856">
    <property type="term" value="F:anti-sigma factor antagonist activity"/>
    <property type="evidence" value="ECO:0007669"/>
    <property type="project" value="InterPro"/>
</dbReference>
<evidence type="ECO:0000256" key="2">
    <source>
        <dbReference type="RuleBase" id="RU003749"/>
    </source>
</evidence>
<dbReference type="PROSITE" id="PS50801">
    <property type="entry name" value="STAS"/>
    <property type="match status" value="1"/>
</dbReference>
<evidence type="ECO:0000313" key="4">
    <source>
        <dbReference type="EMBL" id="GII02690.1"/>
    </source>
</evidence>
<accession>A0A8J3T0K3</accession>
<proteinExistence type="inferred from homology"/>
<dbReference type="Proteomes" id="UP000634476">
    <property type="component" value="Unassembled WGS sequence"/>
</dbReference>
<dbReference type="PANTHER" id="PTHR33495">
    <property type="entry name" value="ANTI-SIGMA FACTOR ANTAGONIST TM_1081-RELATED-RELATED"/>
    <property type="match status" value="1"/>
</dbReference>
<organism evidence="4 5">
    <name type="scientific">Planobispora takensis</name>
    <dbReference type="NCBI Taxonomy" id="1367882"/>
    <lineage>
        <taxon>Bacteria</taxon>
        <taxon>Bacillati</taxon>
        <taxon>Actinomycetota</taxon>
        <taxon>Actinomycetes</taxon>
        <taxon>Streptosporangiales</taxon>
        <taxon>Streptosporangiaceae</taxon>
        <taxon>Planobispora</taxon>
    </lineage>
</organism>
<comment type="caution">
    <text evidence="4">The sequence shown here is derived from an EMBL/GenBank/DDBJ whole genome shotgun (WGS) entry which is preliminary data.</text>
</comment>